<evidence type="ECO:0000256" key="1">
    <source>
        <dbReference type="SAM" id="MobiDB-lite"/>
    </source>
</evidence>
<feature type="region of interest" description="Disordered" evidence="1">
    <location>
        <begin position="1"/>
        <end position="22"/>
    </location>
</feature>
<dbReference type="HOGENOM" id="CLU_440052_0_0_1"/>
<feature type="compositionally biased region" description="Low complexity" evidence="1">
    <location>
        <begin position="1"/>
        <end position="15"/>
    </location>
</feature>
<feature type="compositionally biased region" description="Basic and acidic residues" evidence="1">
    <location>
        <begin position="99"/>
        <end position="109"/>
    </location>
</feature>
<proteinExistence type="predicted"/>
<dbReference type="Proteomes" id="UP000015100">
    <property type="component" value="Unassembled WGS sequence"/>
</dbReference>
<gene>
    <name evidence="2" type="ORF">H072_10078</name>
</gene>
<feature type="compositionally biased region" description="Basic and acidic residues" evidence="1">
    <location>
        <begin position="232"/>
        <end position="242"/>
    </location>
</feature>
<reference evidence="3" key="2">
    <citation type="submission" date="2013-04" db="EMBL/GenBank/DDBJ databases">
        <title>Genomic mechanisms accounting for the adaptation to parasitism in nematode-trapping fungi.</title>
        <authorList>
            <person name="Ahren D.G."/>
        </authorList>
    </citation>
    <scope>NUCLEOTIDE SEQUENCE [LARGE SCALE GENOMIC DNA]</scope>
    <source>
        <strain evidence="3">CBS 200.50</strain>
    </source>
</reference>
<sequence>MAFSTPKFTTTPSSKQQASHTMVGYPVKYFSSPLLRDTRGSNKILDNVSEASSIDHEDGLKGSILTSSSMSSFHEEQDYHRLSDSMMRLRLSSLFSSHHEFPDSMKGERPGLNNTYSSTLSSPASDAKTPIAGDGPRIFRKEMEGGRSFDAGDDIEEHSPTDSEGYVTIFDMKSSRFGFRTHGNGKQADTGGSSSGSGADFPVYPPHVIPPNKWGTRSKRQGGDPTGENEERDGVGRDGESRRQRKMYACPAAKGDPFYNRECLGVEFPNLAKTRQHLATKLHYAVKTTTLLPDPVRDPNGWDEIQRYNYPNQEIPSSDEDFHACLDVIEKRGAGPGKPDFLSYVIRMLQFGLEDPEHLRTSLAMFEGIRTTSPSLQQPEELEWLIVTRPKYPPKSSEIDSFQALLEDESNHFMPPSQLPIHHQAPMELVHDPSTKVSSRSLEYPTVSHHPASHHQTSTATYQSYNSAPTHPDTFGHGQHAYTTDPMDHESSSAVPDNQHQADHELQISPNHGPSPDRHARIIVHTLHQPYPIVYFANETIMGFEAWLRQYAYADFSFDTYSVLCSQSRMPFATFVLRNMQDLSGVYRSIRAQYPTLSLELDIRPRAGSSQGALDFSDLLR</sequence>
<evidence type="ECO:0000313" key="2">
    <source>
        <dbReference type="EMBL" id="EPS36412.1"/>
    </source>
</evidence>
<feature type="region of interest" description="Disordered" evidence="1">
    <location>
        <begin position="99"/>
        <end position="137"/>
    </location>
</feature>
<comment type="caution">
    <text evidence="2">The sequence shown here is derived from an EMBL/GenBank/DDBJ whole genome shotgun (WGS) entry which is preliminary data.</text>
</comment>
<organism evidence="2 3">
    <name type="scientific">Dactylellina haptotyla (strain CBS 200.50)</name>
    <name type="common">Nematode-trapping fungus</name>
    <name type="synonym">Monacrosporium haptotylum</name>
    <dbReference type="NCBI Taxonomy" id="1284197"/>
    <lineage>
        <taxon>Eukaryota</taxon>
        <taxon>Fungi</taxon>
        <taxon>Dikarya</taxon>
        <taxon>Ascomycota</taxon>
        <taxon>Pezizomycotina</taxon>
        <taxon>Orbiliomycetes</taxon>
        <taxon>Orbiliales</taxon>
        <taxon>Orbiliaceae</taxon>
        <taxon>Dactylellina</taxon>
    </lineage>
</organism>
<feature type="compositionally biased region" description="Polar residues" evidence="1">
    <location>
        <begin position="454"/>
        <end position="469"/>
    </location>
</feature>
<reference evidence="2 3" key="1">
    <citation type="journal article" date="2013" name="PLoS Genet.">
        <title>Genomic mechanisms accounting for the adaptation to parasitism in nematode-trapping fungi.</title>
        <authorList>
            <person name="Meerupati T."/>
            <person name="Andersson K.M."/>
            <person name="Friman E."/>
            <person name="Kumar D."/>
            <person name="Tunlid A."/>
            <person name="Ahren D."/>
        </authorList>
    </citation>
    <scope>NUCLEOTIDE SEQUENCE [LARGE SCALE GENOMIC DNA]</scope>
    <source>
        <strain evidence="2 3">CBS 200.50</strain>
    </source>
</reference>
<accession>S8BMI7</accession>
<feature type="compositionally biased region" description="Polar residues" evidence="1">
    <location>
        <begin position="112"/>
        <end position="124"/>
    </location>
</feature>
<name>S8BMI7_DACHA</name>
<feature type="region of interest" description="Disordered" evidence="1">
    <location>
        <begin position="432"/>
        <end position="518"/>
    </location>
</feature>
<evidence type="ECO:0000313" key="3">
    <source>
        <dbReference type="Proteomes" id="UP000015100"/>
    </source>
</evidence>
<protein>
    <submittedName>
        <fullName evidence="2">Uncharacterized protein</fullName>
    </submittedName>
</protein>
<dbReference type="EMBL" id="AQGS01000912">
    <property type="protein sequence ID" value="EPS36412.1"/>
    <property type="molecule type" value="Genomic_DNA"/>
</dbReference>
<dbReference type="OrthoDB" id="5428118at2759"/>
<feature type="region of interest" description="Disordered" evidence="1">
    <location>
        <begin position="180"/>
        <end position="244"/>
    </location>
</feature>
<dbReference type="AlphaFoldDB" id="S8BMI7"/>
<keyword evidence="3" id="KW-1185">Reference proteome</keyword>